<sequence>MKRGLILLGVLVTGLSAVFLLPDFKTTNSALSLTIPKQMAAWTFTEGEPTKEERDTLAKDTTFAKARCERSRSGSTSYFDTGPKDHAQLSIVMSGIDLANSIHRPERCMPAQGHEIYGSATTLVDVRGSKQLPARRLLSVQEIPIDELGKNVIHREAVTYYFFVGSEQITENHTRRTLIDIKDRLMKGEAQRWAYISVTMWFNGDLGDKHPDLLDLAGADRVARELLGELAAKNIAWEQVKQPG</sequence>
<evidence type="ECO:0000259" key="1">
    <source>
        <dbReference type="Pfam" id="PF11984"/>
    </source>
</evidence>
<dbReference type="Pfam" id="PF11984">
    <property type="entry name" value="DUF3485"/>
    <property type="match status" value="1"/>
</dbReference>
<feature type="domain" description="Methanolan biosynthesis EpsI" evidence="1">
    <location>
        <begin position="7"/>
        <end position="192"/>
    </location>
</feature>
<comment type="caution">
    <text evidence="2">The sequence shown here is derived from an EMBL/GenBank/DDBJ whole genome shotgun (WGS) entry which is preliminary data.</text>
</comment>
<name>A0ABT3GJ69_9BACT</name>
<evidence type="ECO:0000313" key="2">
    <source>
        <dbReference type="EMBL" id="MCW1923557.1"/>
    </source>
</evidence>
<keyword evidence="3" id="KW-1185">Reference proteome</keyword>
<gene>
    <name evidence="2" type="ORF">OKA05_13415</name>
</gene>
<protein>
    <submittedName>
        <fullName evidence="2">EpsI family protein</fullName>
    </submittedName>
</protein>
<reference evidence="2 3" key="1">
    <citation type="submission" date="2022-10" db="EMBL/GenBank/DDBJ databases">
        <title>Luteolibacter arcticus strain CCTCC AB 2014275, whole genome shotgun sequencing project.</title>
        <authorList>
            <person name="Zhao G."/>
            <person name="Shen L."/>
        </authorList>
    </citation>
    <scope>NUCLEOTIDE SEQUENCE [LARGE SCALE GENOMIC DNA]</scope>
    <source>
        <strain evidence="2 3">CCTCC AB 2014275</strain>
    </source>
</reference>
<accession>A0ABT3GJ69</accession>
<organism evidence="2 3">
    <name type="scientific">Luteolibacter arcticus</name>
    <dbReference type="NCBI Taxonomy" id="1581411"/>
    <lineage>
        <taxon>Bacteria</taxon>
        <taxon>Pseudomonadati</taxon>
        <taxon>Verrucomicrobiota</taxon>
        <taxon>Verrucomicrobiia</taxon>
        <taxon>Verrucomicrobiales</taxon>
        <taxon>Verrucomicrobiaceae</taxon>
        <taxon>Luteolibacter</taxon>
    </lineage>
</organism>
<dbReference type="InterPro" id="IPR014263">
    <property type="entry name" value="Methanolan_biosynth_EpsI"/>
</dbReference>
<proteinExistence type="predicted"/>
<dbReference type="Proteomes" id="UP001320876">
    <property type="component" value="Unassembled WGS sequence"/>
</dbReference>
<dbReference type="EMBL" id="JAPDDT010000005">
    <property type="protein sequence ID" value="MCW1923557.1"/>
    <property type="molecule type" value="Genomic_DNA"/>
</dbReference>
<evidence type="ECO:0000313" key="3">
    <source>
        <dbReference type="Proteomes" id="UP001320876"/>
    </source>
</evidence>
<dbReference type="RefSeq" id="WP_264487666.1">
    <property type="nucleotide sequence ID" value="NZ_JAPDDT010000005.1"/>
</dbReference>